<evidence type="ECO:0000313" key="4">
    <source>
        <dbReference type="Proteomes" id="UP000015101"/>
    </source>
</evidence>
<protein>
    <submittedName>
        <fullName evidence="2 3">Uncharacterized protein</fullName>
    </submittedName>
</protein>
<keyword evidence="1" id="KW-0732">Signal</keyword>
<dbReference type="HOGENOM" id="CLU_1679842_0_0_1"/>
<name>T1F5T2_HELRO</name>
<reference evidence="4" key="1">
    <citation type="submission" date="2012-12" db="EMBL/GenBank/DDBJ databases">
        <authorList>
            <person name="Hellsten U."/>
            <person name="Grimwood J."/>
            <person name="Chapman J.A."/>
            <person name="Shapiro H."/>
            <person name="Aerts A."/>
            <person name="Otillar R.P."/>
            <person name="Terry A.Y."/>
            <person name="Boore J.L."/>
            <person name="Simakov O."/>
            <person name="Marletaz F."/>
            <person name="Cho S.-J."/>
            <person name="Edsinger-Gonzales E."/>
            <person name="Havlak P."/>
            <person name="Kuo D.-H."/>
            <person name="Larsson T."/>
            <person name="Lv J."/>
            <person name="Arendt D."/>
            <person name="Savage R."/>
            <person name="Osoegawa K."/>
            <person name="de Jong P."/>
            <person name="Lindberg D.R."/>
            <person name="Seaver E.C."/>
            <person name="Weisblat D.A."/>
            <person name="Putnam N.H."/>
            <person name="Grigoriev I.V."/>
            <person name="Rokhsar D.S."/>
        </authorList>
    </citation>
    <scope>NUCLEOTIDE SEQUENCE</scope>
</reference>
<feature type="signal peptide" evidence="1">
    <location>
        <begin position="1"/>
        <end position="28"/>
    </location>
</feature>
<feature type="chain" id="PRO_5010980260" evidence="1">
    <location>
        <begin position="29"/>
        <end position="157"/>
    </location>
</feature>
<dbReference type="GeneID" id="20204181"/>
<proteinExistence type="predicted"/>
<evidence type="ECO:0000256" key="1">
    <source>
        <dbReference type="SAM" id="SignalP"/>
    </source>
</evidence>
<sequence>MSHLILSLIFLACCLVVFVLFLVACLHSKKCKNITEDVENGEEEADNTNATQAAVQDSPPTEVIRNRIIVDNTLCHSSHNDDQQTPTKFASFVGRKKYKICKMDSHEKNENAANINNINNHCSNDNRISNVDDESDVNHLDTIAPFTTVELDLFLKY</sequence>
<evidence type="ECO:0000313" key="3">
    <source>
        <dbReference type="EnsemblMetazoa" id="HelroP172697"/>
    </source>
</evidence>
<evidence type="ECO:0000313" key="2">
    <source>
        <dbReference type="EMBL" id="ESO04335.1"/>
    </source>
</evidence>
<dbReference type="EMBL" id="KB096502">
    <property type="protein sequence ID" value="ESO04335.1"/>
    <property type="molecule type" value="Genomic_DNA"/>
</dbReference>
<dbReference type="EnsemblMetazoa" id="HelroT172697">
    <property type="protein sequence ID" value="HelroP172697"/>
    <property type="gene ID" value="HelroG172697"/>
</dbReference>
<dbReference type="Proteomes" id="UP000015101">
    <property type="component" value="Unassembled WGS sequence"/>
</dbReference>
<gene>
    <name evidence="3" type="primary">20204181</name>
    <name evidence="2" type="ORF">HELRODRAFT_172697</name>
</gene>
<reference evidence="2 4" key="2">
    <citation type="journal article" date="2013" name="Nature">
        <title>Insights into bilaterian evolution from three spiralian genomes.</title>
        <authorList>
            <person name="Simakov O."/>
            <person name="Marletaz F."/>
            <person name="Cho S.J."/>
            <person name="Edsinger-Gonzales E."/>
            <person name="Havlak P."/>
            <person name="Hellsten U."/>
            <person name="Kuo D.H."/>
            <person name="Larsson T."/>
            <person name="Lv J."/>
            <person name="Arendt D."/>
            <person name="Savage R."/>
            <person name="Osoegawa K."/>
            <person name="de Jong P."/>
            <person name="Grimwood J."/>
            <person name="Chapman J.A."/>
            <person name="Shapiro H."/>
            <person name="Aerts A."/>
            <person name="Otillar R.P."/>
            <person name="Terry A.Y."/>
            <person name="Boore J.L."/>
            <person name="Grigoriev I.V."/>
            <person name="Lindberg D.R."/>
            <person name="Seaver E.C."/>
            <person name="Weisblat D.A."/>
            <person name="Putnam N.H."/>
            <person name="Rokhsar D.S."/>
        </authorList>
    </citation>
    <scope>NUCLEOTIDE SEQUENCE</scope>
</reference>
<dbReference type="CTD" id="20204181"/>
<keyword evidence="4" id="KW-1185">Reference proteome</keyword>
<reference evidence="3" key="3">
    <citation type="submission" date="2015-06" db="UniProtKB">
        <authorList>
            <consortium name="EnsemblMetazoa"/>
        </authorList>
    </citation>
    <scope>IDENTIFICATION</scope>
</reference>
<dbReference type="EMBL" id="AMQM01004319">
    <property type="status" value="NOT_ANNOTATED_CDS"/>
    <property type="molecule type" value="Genomic_DNA"/>
</dbReference>
<dbReference type="InParanoid" id="T1F5T2"/>
<dbReference type="KEGG" id="hro:HELRODRAFT_172697"/>
<accession>T1F5T2</accession>
<dbReference type="AlphaFoldDB" id="T1F5T2"/>
<organism evidence="3 4">
    <name type="scientific">Helobdella robusta</name>
    <name type="common">Californian leech</name>
    <dbReference type="NCBI Taxonomy" id="6412"/>
    <lineage>
        <taxon>Eukaryota</taxon>
        <taxon>Metazoa</taxon>
        <taxon>Spiralia</taxon>
        <taxon>Lophotrochozoa</taxon>
        <taxon>Annelida</taxon>
        <taxon>Clitellata</taxon>
        <taxon>Hirudinea</taxon>
        <taxon>Rhynchobdellida</taxon>
        <taxon>Glossiphoniidae</taxon>
        <taxon>Helobdella</taxon>
    </lineage>
</organism>
<dbReference type="RefSeq" id="XP_009017604.1">
    <property type="nucleotide sequence ID" value="XM_009019356.1"/>
</dbReference>